<dbReference type="InterPro" id="IPR047153">
    <property type="entry name" value="TRIM45/56/19-like"/>
</dbReference>
<feature type="coiled-coil region" evidence="2">
    <location>
        <begin position="130"/>
        <end position="179"/>
    </location>
</feature>
<dbReference type="GO" id="GO:0008270">
    <property type="term" value="F:zinc ion binding"/>
    <property type="evidence" value="ECO:0007669"/>
    <property type="project" value="UniProtKB-KW"/>
</dbReference>
<dbReference type="SUPFAM" id="SSF49899">
    <property type="entry name" value="Concanavalin A-like lectins/glucanases"/>
    <property type="match status" value="1"/>
</dbReference>
<sequence>MSTFELCEECLLSNKQTPATYFCKECKPSVYLCVKHHKQIHSNFLTKSHLVTPLLIDRLPKTFNICLEHDSEFKTICYDCNCLCCFECTLFKHKKHKMEKIALVDPKKMKIKEVNPKRLQMATQSANKKVNFYQKEFSELLNEQKSLTNKIHEKFDTYNEEIDEKEKKLIRQIEQFDQKYQPSPDLGHVDHLKLEKMNVIRKDFFVQGSLVSDQFVPLGGVVGIRLDLVNSEHSALYNVKSVVFDVKLILKKPTIEKRFKEELVSNEQWDFKLDEEFQDYDKFEDNEKYKLNEKTEKSIYLYNFEPHQTGSYKIQLFLNNELAGTIENKFLIYQHERWSSTKKGTYVQLNENTQQVSTNNSRDSQGGKETIHGEQDLTQGLHHFCIRIDSSQVNWYHIGVKSKNKNNRAWSHGYIYNPYHVLKSHNYNASYGEKCQKDDIITIQIDMDNKVLSFFRNLTYLGVAFKNLPNEVSLCLDIYQNPVITLL</sequence>
<dbReference type="Pfam" id="PF00622">
    <property type="entry name" value="SPRY"/>
    <property type="match status" value="1"/>
</dbReference>
<dbReference type="InterPro" id="IPR000315">
    <property type="entry name" value="Znf_B-box"/>
</dbReference>
<dbReference type="InterPro" id="IPR013320">
    <property type="entry name" value="ConA-like_dom_sf"/>
</dbReference>
<reference evidence="4" key="1">
    <citation type="submission" date="2022-08" db="EMBL/GenBank/DDBJ databases">
        <title>Novel sulphate-reducing endosymbionts in the free-living metamonad Anaeramoeba.</title>
        <authorList>
            <person name="Jerlstrom-Hultqvist J."/>
            <person name="Cepicka I."/>
            <person name="Gallot-Lavallee L."/>
            <person name="Salas-Leiva D."/>
            <person name="Curtis B.A."/>
            <person name="Zahonova K."/>
            <person name="Pipaliya S."/>
            <person name="Dacks J."/>
            <person name="Roger A.J."/>
        </authorList>
    </citation>
    <scope>NUCLEOTIDE SEQUENCE</scope>
    <source>
        <strain evidence="4">Busselton2</strain>
    </source>
</reference>
<feature type="domain" description="B box-type" evidence="3">
    <location>
        <begin position="61"/>
        <end position="101"/>
    </location>
</feature>
<evidence type="ECO:0000256" key="1">
    <source>
        <dbReference type="PROSITE-ProRule" id="PRU00024"/>
    </source>
</evidence>
<comment type="caution">
    <text evidence="4">The sequence shown here is derived from an EMBL/GenBank/DDBJ whole genome shotgun (WGS) entry which is preliminary data.</text>
</comment>
<dbReference type="PROSITE" id="PS50119">
    <property type="entry name" value="ZF_BBOX"/>
    <property type="match status" value="1"/>
</dbReference>
<dbReference type="CDD" id="cd11709">
    <property type="entry name" value="SPRY"/>
    <property type="match status" value="1"/>
</dbReference>
<keyword evidence="1" id="KW-0479">Metal-binding</keyword>
<evidence type="ECO:0000256" key="2">
    <source>
        <dbReference type="SAM" id="Coils"/>
    </source>
</evidence>
<keyword evidence="1" id="KW-0862">Zinc</keyword>
<dbReference type="Gene3D" id="2.60.120.920">
    <property type="match status" value="1"/>
</dbReference>
<evidence type="ECO:0000313" key="4">
    <source>
        <dbReference type="EMBL" id="KAJ3446748.1"/>
    </source>
</evidence>
<keyword evidence="1" id="KW-0863">Zinc-finger</keyword>
<dbReference type="Proteomes" id="UP001146793">
    <property type="component" value="Unassembled WGS sequence"/>
</dbReference>
<dbReference type="SUPFAM" id="SSF57845">
    <property type="entry name" value="B-box zinc-binding domain"/>
    <property type="match status" value="1"/>
</dbReference>
<organism evidence="4 5">
    <name type="scientific">Anaeramoeba flamelloides</name>
    <dbReference type="NCBI Taxonomy" id="1746091"/>
    <lineage>
        <taxon>Eukaryota</taxon>
        <taxon>Metamonada</taxon>
        <taxon>Anaeramoebidae</taxon>
        <taxon>Anaeramoeba</taxon>
    </lineage>
</organism>
<evidence type="ECO:0000259" key="3">
    <source>
        <dbReference type="PROSITE" id="PS50119"/>
    </source>
</evidence>
<dbReference type="AlphaFoldDB" id="A0AAV8A2F2"/>
<dbReference type="CDD" id="cd19756">
    <property type="entry name" value="Bbox2"/>
    <property type="match status" value="1"/>
</dbReference>
<dbReference type="CDD" id="cd19757">
    <property type="entry name" value="Bbox1"/>
    <property type="match status" value="1"/>
</dbReference>
<dbReference type="PANTHER" id="PTHR25462">
    <property type="entry name" value="BONUS, ISOFORM C-RELATED"/>
    <property type="match status" value="1"/>
</dbReference>
<dbReference type="InterPro" id="IPR003877">
    <property type="entry name" value="SPRY_dom"/>
</dbReference>
<evidence type="ECO:0000313" key="5">
    <source>
        <dbReference type="Proteomes" id="UP001146793"/>
    </source>
</evidence>
<dbReference type="Gene3D" id="3.30.160.60">
    <property type="entry name" value="Classic Zinc Finger"/>
    <property type="match status" value="1"/>
</dbReference>
<dbReference type="PANTHER" id="PTHR25462:SF296">
    <property type="entry name" value="MEIOTIC P26, ISOFORM F"/>
    <property type="match status" value="1"/>
</dbReference>
<accession>A0AAV8A2F2</accession>
<keyword evidence="2" id="KW-0175">Coiled coil</keyword>
<dbReference type="EMBL" id="JANTQA010000019">
    <property type="protein sequence ID" value="KAJ3446748.1"/>
    <property type="molecule type" value="Genomic_DNA"/>
</dbReference>
<name>A0AAV8A2F2_9EUKA</name>
<gene>
    <name evidence="4" type="ORF">M0812_08077</name>
</gene>
<proteinExistence type="predicted"/>
<protein>
    <recommendedName>
        <fullName evidence="3">B box-type domain-containing protein</fullName>
    </recommendedName>
</protein>
<dbReference type="InterPro" id="IPR043136">
    <property type="entry name" value="B30.2/SPRY_sf"/>
</dbReference>